<organism evidence="1 2">
    <name type="scientific">Botryotinia fuckeliana (strain T4)</name>
    <name type="common">Noble rot fungus</name>
    <name type="synonym">Botrytis cinerea</name>
    <dbReference type="NCBI Taxonomy" id="999810"/>
    <lineage>
        <taxon>Eukaryota</taxon>
        <taxon>Fungi</taxon>
        <taxon>Dikarya</taxon>
        <taxon>Ascomycota</taxon>
        <taxon>Pezizomycotina</taxon>
        <taxon>Leotiomycetes</taxon>
        <taxon>Helotiales</taxon>
        <taxon>Sclerotiniaceae</taxon>
        <taxon>Botrytis</taxon>
    </lineage>
</organism>
<dbReference type="InParanoid" id="G2Y2D0"/>
<proteinExistence type="predicted"/>
<reference evidence="2" key="1">
    <citation type="journal article" date="2011" name="PLoS Genet.">
        <title>Genomic analysis of the necrotrophic fungal pathogens Sclerotinia sclerotiorum and Botrytis cinerea.</title>
        <authorList>
            <person name="Amselem J."/>
            <person name="Cuomo C.A."/>
            <person name="van Kan J.A."/>
            <person name="Viaud M."/>
            <person name="Benito E.P."/>
            <person name="Couloux A."/>
            <person name="Coutinho P.M."/>
            <person name="de Vries R.P."/>
            <person name="Dyer P.S."/>
            <person name="Fillinger S."/>
            <person name="Fournier E."/>
            <person name="Gout L."/>
            <person name="Hahn M."/>
            <person name="Kohn L."/>
            <person name="Lapalu N."/>
            <person name="Plummer K.M."/>
            <person name="Pradier J.M."/>
            <person name="Quevillon E."/>
            <person name="Sharon A."/>
            <person name="Simon A."/>
            <person name="ten Have A."/>
            <person name="Tudzynski B."/>
            <person name="Tudzynski P."/>
            <person name="Wincker P."/>
            <person name="Andrew M."/>
            <person name="Anthouard V."/>
            <person name="Beever R.E."/>
            <person name="Beffa R."/>
            <person name="Benoit I."/>
            <person name="Bouzid O."/>
            <person name="Brault B."/>
            <person name="Chen Z."/>
            <person name="Choquer M."/>
            <person name="Collemare J."/>
            <person name="Cotton P."/>
            <person name="Danchin E.G."/>
            <person name="Da Silva C."/>
            <person name="Gautier A."/>
            <person name="Giraud C."/>
            <person name="Giraud T."/>
            <person name="Gonzalez C."/>
            <person name="Grossetete S."/>
            <person name="Guldener U."/>
            <person name="Henrissat B."/>
            <person name="Howlett B.J."/>
            <person name="Kodira C."/>
            <person name="Kretschmer M."/>
            <person name="Lappartient A."/>
            <person name="Leroch M."/>
            <person name="Levis C."/>
            <person name="Mauceli E."/>
            <person name="Neuveglise C."/>
            <person name="Oeser B."/>
            <person name="Pearson M."/>
            <person name="Poulain J."/>
            <person name="Poussereau N."/>
            <person name="Quesneville H."/>
            <person name="Rascle C."/>
            <person name="Schumacher J."/>
            <person name="Segurens B."/>
            <person name="Sexton A."/>
            <person name="Silva E."/>
            <person name="Sirven C."/>
            <person name="Soanes D.M."/>
            <person name="Talbot N.J."/>
            <person name="Templeton M."/>
            <person name="Yandava C."/>
            <person name="Yarden O."/>
            <person name="Zeng Q."/>
            <person name="Rollins J.A."/>
            <person name="Lebrun M.H."/>
            <person name="Dickman M."/>
        </authorList>
    </citation>
    <scope>NUCLEOTIDE SEQUENCE [LARGE SCALE GENOMIC DNA]</scope>
    <source>
        <strain evidence="2">T4</strain>
    </source>
</reference>
<dbReference type="HOGENOM" id="CLU_2941440_0_0_1"/>
<gene>
    <name evidence="1" type="ORF">BofuT4_uP115260.1</name>
</gene>
<dbReference type="EMBL" id="FQ790283">
    <property type="protein sequence ID" value="CCD46820.1"/>
    <property type="molecule type" value="Genomic_DNA"/>
</dbReference>
<evidence type="ECO:0000313" key="2">
    <source>
        <dbReference type="Proteomes" id="UP000008177"/>
    </source>
</evidence>
<sequence length="60" mass="6583">MPGERQSTSVTRRISNAGLPKKALILHPLTLTSYDSVLYAPSASPHLAAATWWFTSIHYA</sequence>
<dbReference type="Proteomes" id="UP000008177">
    <property type="component" value="Unplaced contigs"/>
</dbReference>
<accession>G2Y2D0</accession>
<evidence type="ECO:0000313" key="1">
    <source>
        <dbReference type="EMBL" id="CCD46820.1"/>
    </source>
</evidence>
<dbReference type="AlphaFoldDB" id="G2Y2D0"/>
<protein>
    <submittedName>
        <fullName evidence="1">Uncharacterized protein</fullName>
    </submittedName>
</protein>
<name>G2Y2D0_BOTF4</name>